<keyword evidence="3" id="KW-1185">Reference proteome</keyword>
<feature type="transmembrane region" description="Helical" evidence="1">
    <location>
        <begin position="225"/>
        <end position="246"/>
    </location>
</feature>
<evidence type="ECO:0000256" key="1">
    <source>
        <dbReference type="SAM" id="Phobius"/>
    </source>
</evidence>
<accession>A0A4R6IPE3</accession>
<dbReference type="OrthoDB" id="7446256at2"/>
<evidence type="ECO:0000313" key="2">
    <source>
        <dbReference type="EMBL" id="TDO23866.1"/>
    </source>
</evidence>
<gene>
    <name evidence="2" type="ORF">CLV32_0152</name>
</gene>
<feature type="transmembrane region" description="Helical" evidence="1">
    <location>
        <begin position="76"/>
        <end position="99"/>
    </location>
</feature>
<dbReference type="Proteomes" id="UP000295499">
    <property type="component" value="Unassembled WGS sequence"/>
</dbReference>
<feature type="transmembrane region" description="Helical" evidence="1">
    <location>
        <begin position="123"/>
        <end position="143"/>
    </location>
</feature>
<sequence>MDGLCLNCHQKLATPFCGHCGQKASTHRYSLKHFVEHDVVHGVWHVDKGILKTLKDLFTRPGHSVREYLLGKRANFFNFITLLLTLVAVSTLISGYSHFSMLDVLPKESVEEMNALQKFFTNYPKIVLIITIPLYSLLSYLWFRKAKFNYSEHLVLNSYKTAAELVINLVFVFVTVFYTNKSGVALIYYTILYPCSLIYPMWFYHQFFSRSGYSKKGLLLRSIMVPISYLLLSVLAGVVWGIIAMMGH</sequence>
<dbReference type="EMBL" id="SNWM01000001">
    <property type="protein sequence ID" value="TDO23866.1"/>
    <property type="molecule type" value="Genomic_DNA"/>
</dbReference>
<dbReference type="InterPro" id="IPR022134">
    <property type="entry name" value="DUF3667"/>
</dbReference>
<reference evidence="2 3" key="1">
    <citation type="submission" date="2019-03" db="EMBL/GenBank/DDBJ databases">
        <title>Genomic Encyclopedia of Archaeal and Bacterial Type Strains, Phase II (KMG-II): from individual species to whole genera.</title>
        <authorList>
            <person name="Goeker M."/>
        </authorList>
    </citation>
    <scope>NUCLEOTIDE SEQUENCE [LARGE SCALE GENOMIC DNA]</scope>
    <source>
        <strain evidence="2 3">DSM 19034</strain>
    </source>
</reference>
<keyword evidence="1" id="KW-1133">Transmembrane helix</keyword>
<dbReference type="RefSeq" id="WP_133551408.1">
    <property type="nucleotide sequence ID" value="NZ_SNWM01000001.1"/>
</dbReference>
<feature type="transmembrane region" description="Helical" evidence="1">
    <location>
        <begin position="186"/>
        <end position="204"/>
    </location>
</feature>
<keyword evidence="1" id="KW-0812">Transmembrane</keyword>
<proteinExistence type="predicted"/>
<dbReference type="Pfam" id="PF12412">
    <property type="entry name" value="DUF3667"/>
    <property type="match status" value="1"/>
</dbReference>
<keyword evidence="1" id="KW-0472">Membrane</keyword>
<protein>
    <submittedName>
        <fullName evidence="2">Uncharacterized protein DUF3667</fullName>
    </submittedName>
</protein>
<comment type="caution">
    <text evidence="2">The sequence shown here is derived from an EMBL/GenBank/DDBJ whole genome shotgun (WGS) entry which is preliminary data.</text>
</comment>
<dbReference type="AlphaFoldDB" id="A0A4R6IPE3"/>
<organism evidence="2 3">
    <name type="scientific">Pedobacter duraquae</name>
    <dbReference type="NCBI Taxonomy" id="425511"/>
    <lineage>
        <taxon>Bacteria</taxon>
        <taxon>Pseudomonadati</taxon>
        <taxon>Bacteroidota</taxon>
        <taxon>Sphingobacteriia</taxon>
        <taxon>Sphingobacteriales</taxon>
        <taxon>Sphingobacteriaceae</taxon>
        <taxon>Pedobacter</taxon>
    </lineage>
</organism>
<evidence type="ECO:0000313" key="3">
    <source>
        <dbReference type="Proteomes" id="UP000295499"/>
    </source>
</evidence>
<feature type="transmembrane region" description="Helical" evidence="1">
    <location>
        <begin position="163"/>
        <end position="180"/>
    </location>
</feature>
<name>A0A4R6IPE3_9SPHI</name>